<dbReference type="SUPFAM" id="SSF48425">
    <property type="entry name" value="Sec7 domain"/>
    <property type="match status" value="1"/>
</dbReference>
<name>A0A8C5GDZ1_GOUWI</name>
<feature type="domain" description="SEC7" evidence="2">
    <location>
        <begin position="31"/>
        <end position="166"/>
    </location>
</feature>
<protein>
    <recommendedName>
        <fullName evidence="2">SEC7 domain-containing protein</fullName>
    </recommendedName>
</protein>
<reference evidence="3" key="2">
    <citation type="submission" date="2025-08" db="UniProtKB">
        <authorList>
            <consortium name="Ensembl"/>
        </authorList>
    </citation>
    <scope>IDENTIFICATION</scope>
</reference>
<dbReference type="GO" id="GO:0005085">
    <property type="term" value="F:guanyl-nucleotide exchange factor activity"/>
    <property type="evidence" value="ECO:0007669"/>
    <property type="project" value="InterPro"/>
</dbReference>
<reference evidence="3" key="3">
    <citation type="submission" date="2025-09" db="UniProtKB">
        <authorList>
            <consortium name="Ensembl"/>
        </authorList>
    </citation>
    <scope>IDENTIFICATION</scope>
</reference>
<proteinExistence type="predicted"/>
<feature type="chain" id="PRO_5034147486" description="SEC7 domain-containing protein" evidence="1">
    <location>
        <begin position="31"/>
        <end position="166"/>
    </location>
</feature>
<dbReference type="CDD" id="cd00171">
    <property type="entry name" value="Sec7"/>
    <property type="match status" value="1"/>
</dbReference>
<organism evidence="3 4">
    <name type="scientific">Gouania willdenowi</name>
    <name type="common">Blunt-snouted clingfish</name>
    <name type="synonym">Lepadogaster willdenowi</name>
    <dbReference type="NCBI Taxonomy" id="441366"/>
    <lineage>
        <taxon>Eukaryota</taxon>
        <taxon>Metazoa</taxon>
        <taxon>Chordata</taxon>
        <taxon>Craniata</taxon>
        <taxon>Vertebrata</taxon>
        <taxon>Euteleostomi</taxon>
        <taxon>Actinopterygii</taxon>
        <taxon>Neopterygii</taxon>
        <taxon>Teleostei</taxon>
        <taxon>Neoteleostei</taxon>
        <taxon>Acanthomorphata</taxon>
        <taxon>Ovalentaria</taxon>
        <taxon>Blenniimorphae</taxon>
        <taxon>Blenniiformes</taxon>
        <taxon>Gobiesocoidei</taxon>
        <taxon>Gobiesocidae</taxon>
        <taxon>Gobiesocinae</taxon>
        <taxon>Gouania</taxon>
    </lineage>
</organism>
<dbReference type="PANTHER" id="PTHR10663">
    <property type="entry name" value="GUANYL-NUCLEOTIDE EXCHANGE FACTOR"/>
    <property type="match status" value="1"/>
</dbReference>
<evidence type="ECO:0000313" key="3">
    <source>
        <dbReference type="Ensembl" id="ENSGWIP00000028818.1"/>
    </source>
</evidence>
<evidence type="ECO:0000259" key="2">
    <source>
        <dbReference type="PROSITE" id="PS50190"/>
    </source>
</evidence>
<accession>A0A8C5GDZ1</accession>
<keyword evidence="1" id="KW-0732">Signal</keyword>
<dbReference type="PANTHER" id="PTHR10663:SF334">
    <property type="entry name" value="PH AND SEC7 DOMAIN-CONTAINING PROTEIN 1"/>
    <property type="match status" value="1"/>
</dbReference>
<dbReference type="SMART" id="SM00222">
    <property type="entry name" value="Sec7"/>
    <property type="match status" value="1"/>
</dbReference>
<dbReference type="GO" id="GO:0032012">
    <property type="term" value="P:regulation of ARF protein signal transduction"/>
    <property type="evidence" value="ECO:0007669"/>
    <property type="project" value="InterPro"/>
</dbReference>
<evidence type="ECO:0000313" key="4">
    <source>
        <dbReference type="Proteomes" id="UP000694680"/>
    </source>
</evidence>
<dbReference type="Pfam" id="PF01369">
    <property type="entry name" value="Sec7"/>
    <property type="match status" value="1"/>
</dbReference>
<dbReference type="InterPro" id="IPR000904">
    <property type="entry name" value="Sec7_dom"/>
</dbReference>
<dbReference type="InterPro" id="IPR023394">
    <property type="entry name" value="Sec7_C_sf"/>
</dbReference>
<feature type="signal peptide" evidence="1">
    <location>
        <begin position="1"/>
        <end position="30"/>
    </location>
</feature>
<reference evidence="3" key="1">
    <citation type="submission" date="2020-06" db="EMBL/GenBank/DDBJ databases">
        <authorList>
            <consortium name="Wellcome Sanger Institute Data Sharing"/>
        </authorList>
    </citation>
    <scope>NUCLEOTIDE SEQUENCE [LARGE SCALE GENOMIC DNA]</scope>
</reference>
<sequence length="166" mass="18958">MCVCVCMCVFHCCFPLVLLCLLLPVYLSDCFLVEEALANGTKADRQAAQRLAARLYSLDGFRKSDVSRHLGKNNDFSHMVGEEYLSNFNFSAMTIDQALRSFLTHLVLIGETQERERVLVHFSRRFRHCNPHYLKTSDSVHTLTCALMLLNTDLHGNVSVFKLVQR</sequence>
<dbReference type="Ensembl" id="ENSGWIT00000031449.1">
    <property type="protein sequence ID" value="ENSGWIP00000028818.1"/>
    <property type="gene ID" value="ENSGWIG00000015032.1"/>
</dbReference>
<evidence type="ECO:0000256" key="1">
    <source>
        <dbReference type="SAM" id="SignalP"/>
    </source>
</evidence>
<keyword evidence="4" id="KW-1185">Reference proteome</keyword>
<dbReference type="InterPro" id="IPR035999">
    <property type="entry name" value="Sec7_dom_sf"/>
</dbReference>
<dbReference type="PROSITE" id="PS50190">
    <property type="entry name" value="SEC7"/>
    <property type="match status" value="1"/>
</dbReference>
<dbReference type="AlphaFoldDB" id="A0A8C5GDZ1"/>
<dbReference type="Gene3D" id="1.10.1000.11">
    <property type="entry name" value="Arf Nucleotide-binding Site Opener,domain 2"/>
    <property type="match status" value="1"/>
</dbReference>
<dbReference type="Proteomes" id="UP000694680">
    <property type="component" value="Chromosome 15"/>
</dbReference>